<evidence type="ECO:0000256" key="1">
    <source>
        <dbReference type="SAM" id="Phobius"/>
    </source>
</evidence>
<keyword evidence="1" id="KW-1133">Transmembrane helix</keyword>
<dbReference type="Proteomes" id="UP000292373">
    <property type="component" value="Unassembled WGS sequence"/>
</dbReference>
<accession>A0A4Q9KFP0</accession>
<keyword evidence="1" id="KW-0472">Membrane</keyword>
<dbReference type="OrthoDB" id="3733714at2"/>
<feature type="transmembrane region" description="Helical" evidence="1">
    <location>
        <begin position="12"/>
        <end position="41"/>
    </location>
</feature>
<evidence type="ECO:0000313" key="3">
    <source>
        <dbReference type="Proteomes" id="UP000292373"/>
    </source>
</evidence>
<keyword evidence="1" id="KW-0812">Transmembrane</keyword>
<keyword evidence="3" id="KW-1185">Reference proteome</keyword>
<feature type="transmembrane region" description="Helical" evidence="1">
    <location>
        <begin position="144"/>
        <end position="163"/>
    </location>
</feature>
<dbReference type="InterPro" id="IPR007403">
    <property type="entry name" value="DUF456"/>
</dbReference>
<dbReference type="AlphaFoldDB" id="A0A4Q9KFP0"/>
<proteinExistence type="predicted"/>
<organism evidence="2 3">
    <name type="scientific">Propioniciclava sinopodophylli</name>
    <dbReference type="NCBI Taxonomy" id="1837344"/>
    <lineage>
        <taxon>Bacteria</taxon>
        <taxon>Bacillati</taxon>
        <taxon>Actinomycetota</taxon>
        <taxon>Actinomycetes</taxon>
        <taxon>Propionibacteriales</taxon>
        <taxon>Propionibacteriaceae</taxon>
        <taxon>Propioniciclava</taxon>
    </lineage>
</organism>
<gene>
    <name evidence="2" type="ORF">ET989_02545</name>
</gene>
<sequence>MPVELIAALSVVLVVVGVCGIVVPVLPGSLAILGGLLVWAIWGGSPFGWLVFGIGATFVAAGASAQYLITGRRLKERAIPNRSVIIGLVAGVIGLFVIPFLGLPIGFTIGLLASEYARVRNLREAASTSWTALKSVGLGMLVELALALCAAATLLVGIITHLIG</sequence>
<feature type="transmembrane region" description="Helical" evidence="1">
    <location>
        <begin position="47"/>
        <end position="71"/>
    </location>
</feature>
<protein>
    <submittedName>
        <fullName evidence="2">DUF456 domain-containing protein</fullName>
    </submittedName>
</protein>
<reference evidence="2 3" key="1">
    <citation type="submission" date="2019-01" db="EMBL/GenBank/DDBJ databases">
        <title>Lactibacter flavus gen. nov., sp. nov., a novel bacterium of the family Propionibacteriaceae isolated from raw milk and dairy products.</title>
        <authorList>
            <person name="Huptas C."/>
            <person name="Wenning M."/>
            <person name="Breitenwieser F."/>
            <person name="Doll E."/>
            <person name="Von Neubeck M."/>
            <person name="Busse H.-J."/>
            <person name="Scherer S."/>
        </authorList>
    </citation>
    <scope>NUCLEOTIDE SEQUENCE [LARGE SCALE GENOMIC DNA]</scope>
    <source>
        <strain evidence="2 3">KCTC 33808</strain>
    </source>
</reference>
<dbReference type="Pfam" id="PF04306">
    <property type="entry name" value="DUF456"/>
    <property type="match status" value="1"/>
</dbReference>
<comment type="caution">
    <text evidence="2">The sequence shown here is derived from an EMBL/GenBank/DDBJ whole genome shotgun (WGS) entry which is preliminary data.</text>
</comment>
<feature type="transmembrane region" description="Helical" evidence="1">
    <location>
        <begin position="83"/>
        <end position="113"/>
    </location>
</feature>
<name>A0A4Q9KFP0_9ACTN</name>
<evidence type="ECO:0000313" key="2">
    <source>
        <dbReference type="EMBL" id="TBT87212.1"/>
    </source>
</evidence>
<dbReference type="RefSeq" id="WP_131166998.1">
    <property type="nucleotide sequence ID" value="NZ_CANLBI010000001.1"/>
</dbReference>
<dbReference type="EMBL" id="SDMQ01000002">
    <property type="protein sequence ID" value="TBT87212.1"/>
    <property type="molecule type" value="Genomic_DNA"/>
</dbReference>